<feature type="region of interest" description="Disordered" evidence="2">
    <location>
        <begin position="158"/>
        <end position="203"/>
    </location>
</feature>
<feature type="region of interest" description="Disordered" evidence="2">
    <location>
        <begin position="1"/>
        <end position="79"/>
    </location>
</feature>
<keyword evidence="1" id="KW-0175">Coiled coil</keyword>
<keyword evidence="4" id="KW-1185">Reference proteome</keyword>
<reference evidence="3" key="1">
    <citation type="journal article" date="2022" name="Front. Microbiol.">
        <title>New perspectives on an old grouping: The genomic and phenotypic variability of Oxalobacter formigenes and the implications for calcium oxalate stone prevention.</title>
        <authorList>
            <person name="Chmiel J.A."/>
            <person name="Carr C."/>
            <person name="Stuivenberg G.A."/>
            <person name="Venema R."/>
            <person name="Chanyi R.M."/>
            <person name="Al K.F."/>
            <person name="Giguere D."/>
            <person name="Say H."/>
            <person name="Akouris P.P."/>
            <person name="Dominguez Romero S.A."/>
            <person name="Kwong A."/>
            <person name="Tai V."/>
            <person name="Koval S.F."/>
            <person name="Razvi H."/>
            <person name="Bjazevic J."/>
            <person name="Burton J.P."/>
        </authorList>
    </citation>
    <scope>NUCLEOTIDE SEQUENCE</scope>
    <source>
        <strain evidence="3">WoOx3</strain>
    </source>
</reference>
<evidence type="ECO:0000256" key="1">
    <source>
        <dbReference type="SAM" id="Coils"/>
    </source>
</evidence>
<evidence type="ECO:0000313" key="3">
    <source>
        <dbReference type="EMBL" id="WAW09909.1"/>
    </source>
</evidence>
<accession>A0A9E9LYN4</accession>
<feature type="region of interest" description="Disordered" evidence="2">
    <location>
        <begin position="281"/>
        <end position="311"/>
    </location>
</feature>
<feature type="compositionally biased region" description="Basic residues" evidence="2">
    <location>
        <begin position="42"/>
        <end position="54"/>
    </location>
</feature>
<protein>
    <submittedName>
        <fullName evidence="3">Uncharacterized protein</fullName>
    </submittedName>
</protein>
<dbReference type="RefSeq" id="WP_269308914.1">
    <property type="nucleotide sequence ID" value="NZ_CP098242.1"/>
</dbReference>
<sequence>MQGNSNQTFMTPAKAEDITIAPEDRGNTQTALSIAFDNAQQGKKHAPSLKKRGVKKTEGKKPEKAQATPGEEQGEAADAKTGELFKKLIEARKASESRLKEQEAEYAALLAIGDVGDTAEDIVRQIAYRRFVAEGSKEKLQAALRLLDEQEAALMKRLGMPPREEKANRSGEQPPQARTDTRDAYAAPAQKTEPRKAMPASPPAIERSNLHDLILSAESYFRLYEDEPGHHIRMQHIRQYFRDPAKINEFLAIHEPSSWARQFQYLYDNIIIPSSAYEQKGWDTGSRDDDYPNAPSSTEELIRRNMDRMGL</sequence>
<feature type="compositionally biased region" description="Basic and acidic residues" evidence="2">
    <location>
        <begin position="55"/>
        <end position="64"/>
    </location>
</feature>
<feature type="coiled-coil region" evidence="1">
    <location>
        <begin position="85"/>
        <end position="157"/>
    </location>
</feature>
<organism evidence="3 4">
    <name type="scientific">Oxalobacter vibrioformis</name>
    <dbReference type="NCBI Taxonomy" id="933080"/>
    <lineage>
        <taxon>Bacteria</taxon>
        <taxon>Pseudomonadati</taxon>
        <taxon>Pseudomonadota</taxon>
        <taxon>Betaproteobacteria</taxon>
        <taxon>Burkholderiales</taxon>
        <taxon>Oxalobacteraceae</taxon>
        <taxon>Oxalobacter</taxon>
    </lineage>
</organism>
<name>A0A9E9LYN4_9BURK</name>
<evidence type="ECO:0000313" key="4">
    <source>
        <dbReference type="Proteomes" id="UP001156215"/>
    </source>
</evidence>
<dbReference type="KEGG" id="ovb:NB640_11915"/>
<dbReference type="EMBL" id="CP098242">
    <property type="protein sequence ID" value="WAW09909.1"/>
    <property type="molecule type" value="Genomic_DNA"/>
</dbReference>
<feature type="compositionally biased region" description="Basic and acidic residues" evidence="2">
    <location>
        <begin position="300"/>
        <end position="311"/>
    </location>
</feature>
<feature type="compositionally biased region" description="Basic and acidic residues" evidence="2">
    <location>
        <begin position="14"/>
        <end position="26"/>
    </location>
</feature>
<proteinExistence type="predicted"/>
<evidence type="ECO:0000256" key="2">
    <source>
        <dbReference type="SAM" id="MobiDB-lite"/>
    </source>
</evidence>
<feature type="compositionally biased region" description="Polar residues" evidence="2">
    <location>
        <begin position="1"/>
        <end position="10"/>
    </location>
</feature>
<dbReference type="AlphaFoldDB" id="A0A9E9LYN4"/>
<gene>
    <name evidence="3" type="ORF">NB640_11915</name>
</gene>
<dbReference type="Proteomes" id="UP001156215">
    <property type="component" value="Chromosome"/>
</dbReference>